<dbReference type="NCBIfam" id="TIGR00344">
    <property type="entry name" value="alaS"/>
    <property type="match status" value="1"/>
</dbReference>
<comment type="caution">
    <text evidence="14">The sequence shown here is derived from an EMBL/GenBank/DDBJ whole genome shotgun (WGS) entry which is preliminary data.</text>
</comment>
<dbReference type="Gene3D" id="3.30.930.10">
    <property type="entry name" value="Bira Bifunctional Protein, Domain 2"/>
    <property type="match status" value="1"/>
</dbReference>
<dbReference type="PANTHER" id="PTHR11777">
    <property type="entry name" value="ALANYL-TRNA SYNTHETASE"/>
    <property type="match status" value="1"/>
</dbReference>
<dbReference type="SUPFAM" id="SSF55186">
    <property type="entry name" value="ThrRS/AlaRS common domain"/>
    <property type="match status" value="1"/>
</dbReference>
<dbReference type="GeneID" id="26261242"/>
<dbReference type="CDD" id="cd00673">
    <property type="entry name" value="AlaRS_core"/>
    <property type="match status" value="1"/>
</dbReference>
<keyword evidence="6 12" id="KW-0862">Zinc</keyword>
<proteinExistence type="inferred from homology"/>
<keyword evidence="9 12" id="KW-0648">Protein biosynthesis</keyword>
<name>A0A0B2ULW2_9MICR</name>
<evidence type="ECO:0000256" key="12">
    <source>
        <dbReference type="HAMAP-Rule" id="MF_03133"/>
    </source>
</evidence>
<dbReference type="AlphaFoldDB" id="A0A0B2ULW2"/>
<keyword evidence="7 12" id="KW-0067">ATP-binding</keyword>
<evidence type="ECO:0000256" key="5">
    <source>
        <dbReference type="ARBA" id="ARBA00022741"/>
    </source>
</evidence>
<keyword evidence="12" id="KW-0963">Cytoplasm</keyword>
<dbReference type="GO" id="GO:0005524">
    <property type="term" value="F:ATP binding"/>
    <property type="evidence" value="ECO:0007669"/>
    <property type="project" value="UniProtKB-UniRule"/>
</dbReference>
<dbReference type="PANTHER" id="PTHR11777:SF9">
    <property type="entry name" value="ALANINE--TRNA LIGASE, CYTOPLASMIC"/>
    <property type="match status" value="1"/>
</dbReference>
<evidence type="ECO:0000256" key="6">
    <source>
        <dbReference type="ARBA" id="ARBA00022833"/>
    </source>
</evidence>
<protein>
    <recommendedName>
        <fullName evidence="12">Alanine--tRNA ligase</fullName>
        <ecNumber evidence="12">6.1.1.7</ecNumber>
    </recommendedName>
    <alternativeName>
        <fullName evidence="12">Alanyl-tRNA synthetase</fullName>
        <shortName evidence="12">AlaRS</shortName>
    </alternativeName>
</protein>
<dbReference type="STRING" id="1354746.A0A0B2ULW2"/>
<feature type="binding site" evidence="12">
    <location>
        <position position="560"/>
    </location>
    <ligand>
        <name>Zn(2+)</name>
        <dbReference type="ChEBI" id="CHEBI:29105"/>
    </ligand>
</feature>
<dbReference type="EC" id="6.1.1.7" evidence="12"/>
<dbReference type="SUPFAM" id="SSF101353">
    <property type="entry name" value="Putative anticodon-binding domain of alanyl-tRNA synthetase (AlaRS)"/>
    <property type="match status" value="1"/>
</dbReference>
<evidence type="ECO:0000256" key="1">
    <source>
        <dbReference type="ARBA" id="ARBA00008429"/>
    </source>
</evidence>
<dbReference type="Pfam" id="PF01411">
    <property type="entry name" value="tRNA-synt_2c"/>
    <property type="match status" value="1"/>
</dbReference>
<dbReference type="GO" id="GO:0070143">
    <property type="term" value="P:mitochondrial alanyl-tRNA aminoacylation"/>
    <property type="evidence" value="ECO:0007669"/>
    <property type="project" value="UniProtKB-UniRule"/>
</dbReference>
<dbReference type="GO" id="GO:0008270">
    <property type="term" value="F:zinc ion binding"/>
    <property type="evidence" value="ECO:0007669"/>
    <property type="project" value="UniProtKB-UniRule"/>
</dbReference>
<dbReference type="FunCoup" id="A0A0B2ULW2">
    <property type="interactions" value="236"/>
</dbReference>
<dbReference type="Proteomes" id="UP000031056">
    <property type="component" value="Unassembled WGS sequence"/>
</dbReference>
<dbReference type="GO" id="GO:0005739">
    <property type="term" value="C:mitochondrion"/>
    <property type="evidence" value="ECO:0007669"/>
    <property type="project" value="UniProtKB-SubCell"/>
</dbReference>
<feature type="binding site" evidence="12">
    <location>
        <position position="663"/>
    </location>
    <ligand>
        <name>Zn(2+)</name>
        <dbReference type="ChEBI" id="CHEBI:29105"/>
    </ligand>
</feature>
<keyword evidence="15" id="KW-1185">Reference proteome</keyword>
<dbReference type="Gene3D" id="2.40.30.130">
    <property type="match status" value="1"/>
</dbReference>
<keyword evidence="4 12" id="KW-0479">Metal-binding</keyword>
<keyword evidence="2 12" id="KW-0820">tRNA-binding</keyword>
<dbReference type="RefSeq" id="XP_014564350.1">
    <property type="nucleotide sequence ID" value="XM_014708864.1"/>
</dbReference>
<feature type="binding site" evidence="12">
    <location>
        <position position="659"/>
    </location>
    <ligand>
        <name>Zn(2+)</name>
        <dbReference type="ChEBI" id="CHEBI:29105"/>
    </ligand>
</feature>
<keyword evidence="8 12" id="KW-0694">RNA-binding</keyword>
<evidence type="ECO:0000256" key="9">
    <source>
        <dbReference type="ARBA" id="ARBA00022917"/>
    </source>
</evidence>
<dbReference type="InterPro" id="IPR018163">
    <property type="entry name" value="Thr/Ala-tRNA-synth_IIc_edit"/>
</dbReference>
<dbReference type="HAMAP" id="MF_00036_B">
    <property type="entry name" value="Ala_tRNA_synth_B"/>
    <property type="match status" value="1"/>
</dbReference>
<gene>
    <name evidence="12" type="primary">ALA1</name>
    <name evidence="14" type="ORF">M896_021470</name>
</gene>
<dbReference type="VEuPathDB" id="MicrosporidiaDB:M896_021470"/>
<dbReference type="SMART" id="SM00863">
    <property type="entry name" value="tRNA_SAD"/>
    <property type="match status" value="1"/>
</dbReference>
<dbReference type="InterPro" id="IPR018162">
    <property type="entry name" value="Ala-tRNA-ligase_IIc_anticod-bd"/>
</dbReference>
<dbReference type="Gene3D" id="3.30.980.10">
    <property type="entry name" value="Threonyl-trna Synthetase, Chain A, domain 2"/>
    <property type="match status" value="1"/>
</dbReference>
<dbReference type="InterPro" id="IPR045864">
    <property type="entry name" value="aa-tRNA-synth_II/BPL/LPL"/>
</dbReference>
<evidence type="ECO:0000313" key="15">
    <source>
        <dbReference type="Proteomes" id="UP000031056"/>
    </source>
</evidence>
<dbReference type="InterPro" id="IPR050058">
    <property type="entry name" value="Ala-tRNA_ligase"/>
</dbReference>
<dbReference type="InterPro" id="IPR002318">
    <property type="entry name" value="Ala-tRNA-lgiase_IIc"/>
</dbReference>
<dbReference type="SUPFAM" id="SSF50447">
    <property type="entry name" value="Translation proteins"/>
    <property type="match status" value="1"/>
</dbReference>
<dbReference type="InterPro" id="IPR009000">
    <property type="entry name" value="Transl_B-barrel_sf"/>
</dbReference>
<dbReference type="EMBL" id="JOKQ01000002">
    <property type="protein sequence ID" value="KHN70308.1"/>
    <property type="molecule type" value="Genomic_DNA"/>
</dbReference>
<dbReference type="HOGENOM" id="CLU_004485_5_0_1"/>
<evidence type="ECO:0000313" key="14">
    <source>
        <dbReference type="EMBL" id="KHN70308.1"/>
    </source>
</evidence>
<dbReference type="InterPro" id="IPR018164">
    <property type="entry name" value="Ala-tRNA-synth_IIc_N"/>
</dbReference>
<comment type="function">
    <text evidence="12">Catalyzes the attachment of alanine to tRNA(Ala) in a two-step reaction: alanine is first activated by ATP to form Ala-AMP and then transferred to the acceptor end of tRNA(Ala). Also edits incorrectly charged tRNA(Ala) via its editing domain.</text>
</comment>
<dbReference type="FunFam" id="3.30.980.10:FF:000004">
    <property type="entry name" value="Alanine--tRNA ligase, cytoplasmic"/>
    <property type="match status" value="1"/>
</dbReference>
<dbReference type="PRINTS" id="PR00980">
    <property type="entry name" value="TRNASYNTHALA"/>
</dbReference>
<comment type="cofactor">
    <cofactor evidence="12">
        <name>Zn(2+)</name>
        <dbReference type="ChEBI" id="CHEBI:29105"/>
    </cofactor>
    <text evidence="12">Binds 1 zinc ion per subunit.</text>
</comment>
<evidence type="ECO:0000256" key="8">
    <source>
        <dbReference type="ARBA" id="ARBA00022884"/>
    </source>
</evidence>
<comment type="similarity">
    <text evidence="1">Belongs to the class-II aminoacyl-tRNA synthetase family. Alax-L subfamily.</text>
</comment>
<dbReference type="GO" id="GO:0002161">
    <property type="term" value="F:aminoacyl-tRNA deacylase activity"/>
    <property type="evidence" value="ECO:0007669"/>
    <property type="project" value="TreeGrafter"/>
</dbReference>
<evidence type="ECO:0000256" key="2">
    <source>
        <dbReference type="ARBA" id="ARBA00022555"/>
    </source>
</evidence>
<keyword evidence="10 12" id="KW-0030">Aminoacyl-tRNA synthetase</keyword>
<keyword evidence="12" id="KW-0496">Mitochondrion</keyword>
<dbReference type="SUPFAM" id="SSF55681">
    <property type="entry name" value="Class II aaRS and biotin synthetases"/>
    <property type="match status" value="1"/>
</dbReference>
<dbReference type="GO" id="GO:0000049">
    <property type="term" value="F:tRNA binding"/>
    <property type="evidence" value="ECO:0007669"/>
    <property type="project" value="UniProtKB-KW"/>
</dbReference>
<evidence type="ECO:0000256" key="3">
    <source>
        <dbReference type="ARBA" id="ARBA00022598"/>
    </source>
</evidence>
<evidence type="ECO:0000256" key="7">
    <source>
        <dbReference type="ARBA" id="ARBA00022840"/>
    </source>
</evidence>
<feature type="binding site" evidence="12">
    <location>
        <position position="556"/>
    </location>
    <ligand>
        <name>Zn(2+)</name>
        <dbReference type="ChEBI" id="CHEBI:29105"/>
    </ligand>
</feature>
<dbReference type="Pfam" id="PF07973">
    <property type="entry name" value="tRNA_SAD"/>
    <property type="match status" value="1"/>
</dbReference>
<reference evidence="14 15" key="1">
    <citation type="journal article" date="2014" name="MBio">
        <title>The Ordospora colligata genome; evolution of extreme reduction in microsporidia and host-to-parasite horizontal gene transfer.</title>
        <authorList>
            <person name="Pombert J.-F."/>
            <person name="Haag K.L."/>
            <person name="Beidas S."/>
            <person name="Ebert D."/>
            <person name="Keeling P.J."/>
        </authorList>
    </citation>
    <scope>NUCLEOTIDE SEQUENCE [LARGE SCALE GENOMIC DNA]</scope>
    <source>
        <strain evidence="14 15">OC4</strain>
    </source>
</reference>
<dbReference type="InterPro" id="IPR018165">
    <property type="entry name" value="Ala-tRNA-synth_IIc_core"/>
</dbReference>
<dbReference type="InterPro" id="IPR023033">
    <property type="entry name" value="Ala_tRNA_ligase_euk/bac"/>
</dbReference>
<comment type="subcellular location">
    <subcellularLocation>
        <location evidence="12">Mitochondrion</location>
    </subcellularLocation>
    <subcellularLocation>
        <location evidence="12">Cytoplasm</location>
    </subcellularLocation>
</comment>
<dbReference type="FunFam" id="3.30.930.10:FF:000011">
    <property type="entry name" value="Alanine--tRNA ligase, cytoplasmic"/>
    <property type="match status" value="1"/>
</dbReference>
<dbReference type="OrthoDB" id="2423964at2759"/>
<keyword evidence="5 12" id="KW-0547">Nucleotide-binding</keyword>
<comment type="subunit">
    <text evidence="12">Monomer.</text>
</comment>
<feature type="domain" description="Alanyl-transfer RNA synthetases family profile" evidence="13">
    <location>
        <begin position="3"/>
        <end position="702"/>
    </location>
</feature>
<evidence type="ECO:0000256" key="4">
    <source>
        <dbReference type="ARBA" id="ARBA00022723"/>
    </source>
</evidence>
<comment type="catalytic activity">
    <reaction evidence="11 12">
        <text>tRNA(Ala) + L-alanine + ATP = L-alanyl-tRNA(Ala) + AMP + diphosphate</text>
        <dbReference type="Rhea" id="RHEA:12540"/>
        <dbReference type="Rhea" id="RHEA-COMP:9657"/>
        <dbReference type="Rhea" id="RHEA-COMP:9923"/>
        <dbReference type="ChEBI" id="CHEBI:30616"/>
        <dbReference type="ChEBI" id="CHEBI:33019"/>
        <dbReference type="ChEBI" id="CHEBI:57972"/>
        <dbReference type="ChEBI" id="CHEBI:78442"/>
        <dbReference type="ChEBI" id="CHEBI:78497"/>
        <dbReference type="ChEBI" id="CHEBI:456215"/>
        <dbReference type="EC" id="6.1.1.7"/>
    </reaction>
</comment>
<organism evidence="14 15">
    <name type="scientific">Ordospora colligata OC4</name>
    <dbReference type="NCBI Taxonomy" id="1354746"/>
    <lineage>
        <taxon>Eukaryota</taxon>
        <taxon>Fungi</taxon>
        <taxon>Fungi incertae sedis</taxon>
        <taxon>Microsporidia</taxon>
        <taxon>Ordosporidae</taxon>
        <taxon>Ordospora</taxon>
    </lineage>
</organism>
<keyword evidence="3 12" id="KW-0436">Ligase</keyword>
<dbReference type="GO" id="GO:0004813">
    <property type="term" value="F:alanine-tRNA ligase activity"/>
    <property type="evidence" value="ECO:0007669"/>
    <property type="project" value="UniProtKB-UniRule"/>
</dbReference>
<evidence type="ECO:0000256" key="11">
    <source>
        <dbReference type="ARBA" id="ARBA00048300"/>
    </source>
</evidence>
<evidence type="ECO:0000259" key="13">
    <source>
        <dbReference type="PROSITE" id="PS50860"/>
    </source>
</evidence>
<dbReference type="InterPro" id="IPR012947">
    <property type="entry name" value="tRNA_SAD"/>
</dbReference>
<sequence>MEWSTEKLRECFLRYFSSRSHKVVESSSVVPQDDGTLLFTNSGMVQFKKNLLGVRDDLSRACSVQRCIRAGGKHNDLDDVGKDNYHHTYFEMLGNWSFGDYFKEKAIEYAWGFLVDELKLDKERLYVTYYDELDKESKEIWHRYLPSSRIIAAPYEDNFWEMGETGPCGPCTEIHYDRVGGRDASSLVNTGDPTVIEIWNVVFIEYNRTGSGLVPLDRKCIDTGIGLERLLSILIGVESNYLIDSFGMIIKAIEERCGHVYSDGMGNKDVAFRVVADHCRTIAVCVHDKVDFGSEGIGYVLRRILRRTVRYSHEVLGLNTGEIAKLVGIAADAIGIKLDEVECVDKEERLFMKTLRKGIERFKKLVDCEGKISGEDLFVLYDTYGFPVDLTELMAAEQGVEIDYANFESCKQKAKEASRKIKDIGIDENVIPVGIVTDDSHKYNSNDVSGKWMFGVVNGDVVYECDRLPEEVEVGVVFDKTCFYAECGGQVADIGEIVFEEEGLDGKKNEIGIFRVVDVQVMKGSVVHKGILNGRMSLHANLRYDCEYRKRIMRNHTGTHLLNFFLRKVIKTEQRGSLVDAEKLRFDFEGRKLTDKELEDIENSINEFIASKVPVNVMNVCREDALRMAGVVRMRNEEYPEIVRIISMENEDDLVQEMCGGTHVCNVSEVKRFRILKESGVSANTRRIVAVTGETAEELDQEVEKYVARLQIGEVVSMDKAVPLLCKQMIEKQNVENKKKQEEVYRARYNKNKEEVVKLMKMAKEQGSDRICYCYESSGLGSEKDMCRWVSMLCEEVIMNGIKCFVYGMSGSECIVAVNAADITVMKSRLENEYPGSHLRISKGMVQGSVCSRLKIGDAERMLSGE</sequence>
<evidence type="ECO:0000256" key="10">
    <source>
        <dbReference type="ARBA" id="ARBA00023146"/>
    </source>
</evidence>
<dbReference type="InParanoid" id="A0A0B2ULW2"/>
<accession>A0A0B2ULW2</accession>
<dbReference type="PROSITE" id="PS50860">
    <property type="entry name" value="AA_TRNA_LIGASE_II_ALA"/>
    <property type="match status" value="1"/>
</dbReference>
<comment type="domain">
    <text evidence="12">Consists of three domains; the N-terminal catalytic domain, the editing domain and the C-terminal C-Ala domain. The editing domain removes incorrectly charged amino acids, while the C-Ala domain, along with tRNA(Ala), serves as a bridge to cooperatively bring together the editing and aminoacylation centers thus stimulating deacylation of misacylated tRNAs.</text>
</comment>